<protein>
    <recommendedName>
        <fullName evidence="5">Carrier domain-containing protein</fullName>
    </recommendedName>
</protein>
<dbReference type="GO" id="GO:0003824">
    <property type="term" value="F:catalytic activity"/>
    <property type="evidence" value="ECO:0007669"/>
    <property type="project" value="InterPro"/>
</dbReference>
<dbReference type="Pfam" id="PF00668">
    <property type="entry name" value="Condensation"/>
    <property type="match status" value="1"/>
</dbReference>
<dbReference type="SUPFAM" id="SSF52777">
    <property type="entry name" value="CoA-dependent acyltransferases"/>
    <property type="match status" value="2"/>
</dbReference>
<dbReference type="Gene3D" id="1.10.1200.10">
    <property type="entry name" value="ACP-like"/>
    <property type="match status" value="1"/>
</dbReference>
<accession>A0A941ERF7</accession>
<evidence type="ECO:0000313" key="7">
    <source>
        <dbReference type="Proteomes" id="UP000675781"/>
    </source>
</evidence>
<evidence type="ECO:0000256" key="4">
    <source>
        <dbReference type="SAM" id="MobiDB-lite"/>
    </source>
</evidence>
<dbReference type="SUPFAM" id="SSF47336">
    <property type="entry name" value="ACP-like"/>
    <property type="match status" value="1"/>
</dbReference>
<evidence type="ECO:0000256" key="3">
    <source>
        <dbReference type="ARBA" id="ARBA00022553"/>
    </source>
</evidence>
<dbReference type="InterPro" id="IPR020806">
    <property type="entry name" value="PKS_PP-bd"/>
</dbReference>
<dbReference type="SMART" id="SM00823">
    <property type="entry name" value="PKS_PP"/>
    <property type="match status" value="1"/>
</dbReference>
<evidence type="ECO:0000256" key="2">
    <source>
        <dbReference type="ARBA" id="ARBA00022450"/>
    </source>
</evidence>
<dbReference type="Gene3D" id="3.30.559.30">
    <property type="entry name" value="Nonribosomal peptide synthetase, condensation domain"/>
    <property type="match status" value="1"/>
</dbReference>
<dbReference type="InterPro" id="IPR001242">
    <property type="entry name" value="Condensation_dom"/>
</dbReference>
<comment type="caution">
    <text evidence="6">The sequence shown here is derived from an EMBL/GenBank/DDBJ whole genome shotgun (WGS) entry which is preliminary data.</text>
</comment>
<keyword evidence="3" id="KW-0597">Phosphoprotein</keyword>
<evidence type="ECO:0000256" key="1">
    <source>
        <dbReference type="ARBA" id="ARBA00001957"/>
    </source>
</evidence>
<dbReference type="InterPro" id="IPR023213">
    <property type="entry name" value="CAT-like_dom_sf"/>
</dbReference>
<dbReference type="Proteomes" id="UP000675781">
    <property type="component" value="Unassembled WGS sequence"/>
</dbReference>
<feature type="domain" description="Carrier" evidence="5">
    <location>
        <begin position="1"/>
        <end position="74"/>
    </location>
</feature>
<dbReference type="GO" id="GO:0005737">
    <property type="term" value="C:cytoplasm"/>
    <property type="evidence" value="ECO:0007669"/>
    <property type="project" value="TreeGrafter"/>
</dbReference>
<dbReference type="GO" id="GO:0008610">
    <property type="term" value="P:lipid biosynthetic process"/>
    <property type="evidence" value="ECO:0007669"/>
    <property type="project" value="UniProtKB-ARBA"/>
</dbReference>
<gene>
    <name evidence="6" type="ORF">KDL01_22655</name>
</gene>
<keyword evidence="2" id="KW-0596">Phosphopantetheine</keyword>
<dbReference type="Pfam" id="PF00550">
    <property type="entry name" value="PP-binding"/>
    <property type="match status" value="1"/>
</dbReference>
<dbReference type="GO" id="GO:0043041">
    <property type="term" value="P:amino acid activation for nonribosomal peptide biosynthetic process"/>
    <property type="evidence" value="ECO:0007669"/>
    <property type="project" value="TreeGrafter"/>
</dbReference>
<proteinExistence type="predicted"/>
<reference evidence="6" key="1">
    <citation type="submission" date="2021-04" db="EMBL/GenBank/DDBJ databases">
        <title>Genome based classification of Actinospica acidithermotolerans sp. nov., an actinobacterium isolated from an Indonesian hot spring.</title>
        <authorList>
            <person name="Kusuma A.B."/>
            <person name="Putra K.E."/>
            <person name="Nafisah S."/>
            <person name="Loh J."/>
            <person name="Nouioui I."/>
            <person name="Goodfellow M."/>
        </authorList>
    </citation>
    <scope>NUCLEOTIDE SEQUENCE</scope>
    <source>
        <strain evidence="6">CSCA 57</strain>
    </source>
</reference>
<evidence type="ECO:0000313" key="6">
    <source>
        <dbReference type="EMBL" id="MBR7836095.1"/>
    </source>
</evidence>
<sequence length="521" mass="55989">MADLTSLLVETLEAVLGVTGASPDLSFFSAGGTSLQAEIYARTASAATGRTVTFTDIFQHPSPEALAAALTAREDPAAGGSVAAAASPGPTSWRPVSENQASRLERLRRSEESGRPAFRGHAELIVAGFDLDGPLDAEALDAAARAVVTRHSALRTGFRISDEGFAQRVEPESYGVESVDARHLHPAEVLELAWQPLDLRAGRLARFLLARYAEDRHQLWVTMEHIVSDGVSGHVVLGQLADEYARRGPAPTDDLQGFEFADLEAALCRDTQGQAAEGHWLRQIGDGPVWRTYAHPDLAGPGEDPEAGDVLLLRSRPLELGRALRARAAQHGTTLHALVVLALARAAAQAAATRDVTVYWYTANRNLPRVASTVGSLAGLTMARVAHVPEGRGEADIRAVARTVAESMAYAFHPIERIAREHTGQWLMPDDEPFLVLHVNEGPESAEPRAPLEFAGLRTAAARTYGRRERRGYTLDASIGYTATTFQTGLSYRDGMIPGPAAARLLDSFTEELDRIAEGAP</sequence>
<dbReference type="GO" id="GO:0031177">
    <property type="term" value="F:phosphopantetheine binding"/>
    <property type="evidence" value="ECO:0007669"/>
    <property type="project" value="InterPro"/>
</dbReference>
<feature type="region of interest" description="Disordered" evidence="4">
    <location>
        <begin position="79"/>
        <end position="113"/>
    </location>
</feature>
<organism evidence="6 7">
    <name type="scientific">Actinospica durhamensis</name>
    <dbReference type="NCBI Taxonomy" id="1508375"/>
    <lineage>
        <taxon>Bacteria</taxon>
        <taxon>Bacillati</taxon>
        <taxon>Actinomycetota</taxon>
        <taxon>Actinomycetes</taxon>
        <taxon>Catenulisporales</taxon>
        <taxon>Actinospicaceae</taxon>
        <taxon>Actinospica</taxon>
    </lineage>
</organism>
<feature type="compositionally biased region" description="Low complexity" evidence="4">
    <location>
        <begin position="79"/>
        <end position="92"/>
    </location>
</feature>
<dbReference type="Gene3D" id="3.30.559.10">
    <property type="entry name" value="Chloramphenicol acetyltransferase-like domain"/>
    <property type="match status" value="1"/>
</dbReference>
<dbReference type="EMBL" id="JAGSOG010000124">
    <property type="protein sequence ID" value="MBR7836095.1"/>
    <property type="molecule type" value="Genomic_DNA"/>
</dbReference>
<dbReference type="InterPro" id="IPR009081">
    <property type="entry name" value="PP-bd_ACP"/>
</dbReference>
<feature type="compositionally biased region" description="Basic and acidic residues" evidence="4">
    <location>
        <begin position="103"/>
        <end position="113"/>
    </location>
</feature>
<dbReference type="PANTHER" id="PTHR45527">
    <property type="entry name" value="NONRIBOSOMAL PEPTIDE SYNTHETASE"/>
    <property type="match status" value="1"/>
</dbReference>
<name>A0A941ERF7_9ACTN</name>
<evidence type="ECO:0000259" key="5">
    <source>
        <dbReference type="PROSITE" id="PS50075"/>
    </source>
</evidence>
<dbReference type="GO" id="GO:0044550">
    <property type="term" value="P:secondary metabolite biosynthetic process"/>
    <property type="evidence" value="ECO:0007669"/>
    <property type="project" value="TreeGrafter"/>
</dbReference>
<dbReference type="PROSITE" id="PS50075">
    <property type="entry name" value="CARRIER"/>
    <property type="match status" value="1"/>
</dbReference>
<comment type="cofactor">
    <cofactor evidence="1">
        <name>pantetheine 4'-phosphate</name>
        <dbReference type="ChEBI" id="CHEBI:47942"/>
    </cofactor>
</comment>
<dbReference type="RefSeq" id="WP_212530586.1">
    <property type="nucleotide sequence ID" value="NZ_JAGSOG010000124.1"/>
</dbReference>
<dbReference type="InterPro" id="IPR036736">
    <property type="entry name" value="ACP-like_sf"/>
</dbReference>
<dbReference type="AlphaFoldDB" id="A0A941ERF7"/>
<dbReference type="PANTHER" id="PTHR45527:SF1">
    <property type="entry name" value="FATTY ACID SYNTHASE"/>
    <property type="match status" value="1"/>
</dbReference>
<keyword evidence="7" id="KW-1185">Reference proteome</keyword>